<protein>
    <recommendedName>
        <fullName evidence="3">Tc1-like transposase DDE domain-containing protein</fullName>
    </recommendedName>
</protein>
<feature type="non-terminal residue" evidence="1">
    <location>
        <position position="225"/>
    </location>
</feature>
<evidence type="ECO:0000313" key="1">
    <source>
        <dbReference type="EMBL" id="THU81440.1"/>
    </source>
</evidence>
<dbReference type="PANTHER" id="PTHR46564:SF1">
    <property type="entry name" value="TRANSPOSASE"/>
    <property type="match status" value="1"/>
</dbReference>
<reference evidence="1 2" key="1">
    <citation type="journal article" date="2019" name="Nat. Ecol. Evol.">
        <title>Megaphylogeny resolves global patterns of mushroom evolution.</title>
        <authorList>
            <person name="Varga T."/>
            <person name="Krizsan K."/>
            <person name="Foldi C."/>
            <person name="Dima B."/>
            <person name="Sanchez-Garcia M."/>
            <person name="Sanchez-Ramirez S."/>
            <person name="Szollosi G.J."/>
            <person name="Szarkandi J.G."/>
            <person name="Papp V."/>
            <person name="Albert L."/>
            <person name="Andreopoulos W."/>
            <person name="Angelini C."/>
            <person name="Antonin V."/>
            <person name="Barry K.W."/>
            <person name="Bougher N.L."/>
            <person name="Buchanan P."/>
            <person name="Buyck B."/>
            <person name="Bense V."/>
            <person name="Catcheside P."/>
            <person name="Chovatia M."/>
            <person name="Cooper J."/>
            <person name="Damon W."/>
            <person name="Desjardin D."/>
            <person name="Finy P."/>
            <person name="Geml J."/>
            <person name="Haridas S."/>
            <person name="Hughes K."/>
            <person name="Justo A."/>
            <person name="Karasinski D."/>
            <person name="Kautmanova I."/>
            <person name="Kiss B."/>
            <person name="Kocsube S."/>
            <person name="Kotiranta H."/>
            <person name="LaButti K.M."/>
            <person name="Lechner B.E."/>
            <person name="Liimatainen K."/>
            <person name="Lipzen A."/>
            <person name="Lukacs Z."/>
            <person name="Mihaltcheva S."/>
            <person name="Morgado L.N."/>
            <person name="Niskanen T."/>
            <person name="Noordeloos M.E."/>
            <person name="Ohm R.A."/>
            <person name="Ortiz-Santana B."/>
            <person name="Ovrebo C."/>
            <person name="Racz N."/>
            <person name="Riley R."/>
            <person name="Savchenko A."/>
            <person name="Shiryaev A."/>
            <person name="Soop K."/>
            <person name="Spirin V."/>
            <person name="Szebenyi C."/>
            <person name="Tomsovsky M."/>
            <person name="Tulloss R.E."/>
            <person name="Uehling J."/>
            <person name="Grigoriev I.V."/>
            <person name="Vagvolgyi C."/>
            <person name="Papp T."/>
            <person name="Martin F.M."/>
            <person name="Miettinen O."/>
            <person name="Hibbett D.S."/>
            <person name="Nagy L.G."/>
        </authorList>
    </citation>
    <scope>NUCLEOTIDE SEQUENCE [LARGE SCALE GENOMIC DNA]</scope>
    <source>
        <strain evidence="1 2">CBS 962.96</strain>
    </source>
</reference>
<dbReference type="OrthoDB" id="2266637at2759"/>
<sequence>MVNRRISPDLKECALRMWNLGWDRADICYTFRVSQASLYRWKAIFDEFGQVTNPPSGLRGRPRMIGLAALTACKEVYRHNSDTYLDELQWFLAVHHDIVISIPALHENLQKAGLTRKLLRKIAIERDYALRQSYSTTIKTQFSGTGREFITPFVRGTRYTLVGALSSTGFIAARVVEGSLDSEGFFDFITEEVVPKMNPYPDDHSVLIMDNCRIHHTDTLLDALN</sequence>
<evidence type="ECO:0000313" key="2">
    <source>
        <dbReference type="Proteomes" id="UP000297245"/>
    </source>
</evidence>
<dbReference type="InterPro" id="IPR009057">
    <property type="entry name" value="Homeodomain-like_sf"/>
</dbReference>
<keyword evidence="2" id="KW-1185">Reference proteome</keyword>
<dbReference type="SUPFAM" id="SSF46689">
    <property type="entry name" value="Homeodomain-like"/>
    <property type="match status" value="1"/>
</dbReference>
<name>A0A4S8KZL1_DENBC</name>
<dbReference type="PANTHER" id="PTHR46564">
    <property type="entry name" value="TRANSPOSASE"/>
    <property type="match status" value="1"/>
</dbReference>
<dbReference type="AlphaFoldDB" id="A0A4S8KZL1"/>
<dbReference type="EMBL" id="ML179809">
    <property type="protein sequence ID" value="THU81440.1"/>
    <property type="molecule type" value="Genomic_DNA"/>
</dbReference>
<accession>A0A4S8KZL1</accession>
<evidence type="ECO:0008006" key="3">
    <source>
        <dbReference type="Google" id="ProtNLM"/>
    </source>
</evidence>
<dbReference type="InterPro" id="IPR036397">
    <property type="entry name" value="RNaseH_sf"/>
</dbReference>
<dbReference type="GO" id="GO:0003676">
    <property type="term" value="F:nucleic acid binding"/>
    <property type="evidence" value="ECO:0007669"/>
    <property type="project" value="InterPro"/>
</dbReference>
<dbReference type="Gene3D" id="3.30.420.10">
    <property type="entry name" value="Ribonuclease H-like superfamily/Ribonuclease H"/>
    <property type="match status" value="1"/>
</dbReference>
<proteinExistence type="predicted"/>
<organism evidence="1 2">
    <name type="scientific">Dendrothele bispora (strain CBS 962.96)</name>
    <dbReference type="NCBI Taxonomy" id="1314807"/>
    <lineage>
        <taxon>Eukaryota</taxon>
        <taxon>Fungi</taxon>
        <taxon>Dikarya</taxon>
        <taxon>Basidiomycota</taxon>
        <taxon>Agaricomycotina</taxon>
        <taxon>Agaricomycetes</taxon>
        <taxon>Agaricomycetidae</taxon>
        <taxon>Agaricales</taxon>
        <taxon>Agaricales incertae sedis</taxon>
        <taxon>Dendrothele</taxon>
    </lineage>
</organism>
<dbReference type="Proteomes" id="UP000297245">
    <property type="component" value="Unassembled WGS sequence"/>
</dbReference>
<gene>
    <name evidence="1" type="ORF">K435DRAFT_592083</name>
</gene>